<sequence length="1084" mass="121985">MRFFLLFVLSSITACSVKEEDPSKPLFTLRDTSIGIDFENRLTYTEDFNPYVYRNFYNGGGIAIGDVNNDGLEDIYFTGNQVDNKLYLNKGNWQFEDITKTAGVQCTGVWSTGATFVDINADGFLDLYVCKSGKPGGDNRYNELFINNGNLTFTESSKAYGLDVEGLSVQAAFFDYDKDGDLDCYILNNSIKSVGVFDLIKDQRNIPDASGSGNKFFRNDDGSFVDITKEANIYSSKIGFGLGITLGDFNNDNWTDIFVSNDFFERDYLYINDTKGGFSEELESYFSSISMGSMGADLADLNNDSYPDLMVTEMLPETEARQKTKTIFESWDKQQLAEKQGYFNQYSRNTLQRNLGNNTFLEVGRQSKVAATEWSWSALIFDMDNDGLRDMYVSNGIYKDLLDRDYLTYEGNDETIRKKVQGNEKNIIKNLIDAMPSQPVANSVFKNLGDFKFEKTNEAWGLSQPSFSNGSAYGDLDNDGDLDLVVNNVNMPAFVYENNTDTLTHRSLSLKFRMKESNTQAIGTKVYLATPNGTGYGENYTSRGFQSSVPDGVHFGVGDAETIDSLSISWPDGTVTELFDLATNQRHIIEYPLEPAFDTMVRKGPRPVLTKMPPLFTFEHQENKYIDFNNERLLPQMFSNEGPAFASADLNADSIPDFFVGGAKNQLGALFISSENGYERYEQPFLNDKASEDTDALFLDGDNDGDMDLYVCHGGKAFSPYSTALHDRYYTNDKGHFTLAEKALSFDNPISSSTVTAADYDRDGDVDLFVGERYKTRSYGLACSGYLLENDGNGNFKAREKKVFQDMGMIRDAEWSDINNDGWQDLIVIGEWMAIKIFINKKGVLTDQSAAYGFDNTSGIWSSLHITDVDLDGDQDLIVGNIGLNNFMEPAMRMYVGDFDKNGFKEQLICKKVDGRYYPIVDKDELIAQIPALKKKLLYYKDYAKASIASLIPKETLENAIFVDLQMLESTIFFNEGKRFTAKSLPNEIQYAPVFAITSEDLDKDGSPDLLFGGNQYLVKPQFGRYDASKGWAIFGPHSVKEDKKEVIPLNIEGQIRGLKWIDFNNKKLLIVPTNNEEVQFYLY</sequence>
<dbReference type="Pfam" id="PF13517">
    <property type="entry name" value="FG-GAP_3"/>
    <property type="match status" value="4"/>
</dbReference>
<dbReference type="AlphaFoldDB" id="A0A5B7SPT3"/>
<dbReference type="InterPro" id="IPR011519">
    <property type="entry name" value="UnbV_ASPIC"/>
</dbReference>
<protein>
    <submittedName>
        <fullName evidence="3">VCBS repeat-containing protein</fullName>
    </submittedName>
</protein>
<evidence type="ECO:0000313" key="4">
    <source>
        <dbReference type="Proteomes" id="UP000310017"/>
    </source>
</evidence>
<feature type="domain" description="ASPIC/UnbV" evidence="2">
    <location>
        <begin position="521"/>
        <end position="587"/>
    </location>
</feature>
<reference evidence="3 4" key="1">
    <citation type="submission" date="2019-05" db="EMBL/GenBank/DDBJ databases">
        <title>Genome sequencing of F202Z8.</title>
        <authorList>
            <person name="Kwon Y.M."/>
        </authorList>
    </citation>
    <scope>NUCLEOTIDE SEQUENCE [LARGE SCALE GENOMIC DNA]</scope>
    <source>
        <strain evidence="3 4">F202Z8</strain>
    </source>
</reference>
<accession>A0A5B7SPT3</accession>
<dbReference type="PANTHER" id="PTHR16026">
    <property type="entry name" value="CARTILAGE ACIDIC PROTEIN 1"/>
    <property type="match status" value="1"/>
</dbReference>
<dbReference type="InterPro" id="IPR028994">
    <property type="entry name" value="Integrin_alpha_N"/>
</dbReference>
<evidence type="ECO:0000259" key="2">
    <source>
        <dbReference type="Pfam" id="PF07593"/>
    </source>
</evidence>
<proteinExistence type="predicted"/>
<name>A0A5B7SPT3_9FLAO</name>
<dbReference type="EMBL" id="CP040710">
    <property type="protein sequence ID" value="QCW98643.1"/>
    <property type="molecule type" value="Genomic_DNA"/>
</dbReference>
<dbReference type="Gene3D" id="2.130.10.130">
    <property type="entry name" value="Integrin alpha, N-terminal"/>
    <property type="match status" value="4"/>
</dbReference>
<organism evidence="3 4">
    <name type="scientific">Aggregatimonas sangjinii</name>
    <dbReference type="NCBI Taxonomy" id="2583587"/>
    <lineage>
        <taxon>Bacteria</taxon>
        <taxon>Pseudomonadati</taxon>
        <taxon>Bacteroidota</taxon>
        <taxon>Flavobacteriia</taxon>
        <taxon>Flavobacteriales</taxon>
        <taxon>Flavobacteriaceae</taxon>
        <taxon>Aggregatimonas</taxon>
    </lineage>
</organism>
<keyword evidence="4" id="KW-1185">Reference proteome</keyword>
<dbReference type="Proteomes" id="UP000310017">
    <property type="component" value="Chromosome"/>
</dbReference>
<gene>
    <name evidence="3" type="ORF">FGM00_00345</name>
</gene>
<keyword evidence="1" id="KW-0732">Signal</keyword>
<dbReference type="InterPro" id="IPR027039">
    <property type="entry name" value="Crtac1"/>
</dbReference>
<dbReference type="InterPro" id="IPR013517">
    <property type="entry name" value="FG-GAP"/>
</dbReference>
<evidence type="ECO:0000256" key="1">
    <source>
        <dbReference type="ARBA" id="ARBA00022729"/>
    </source>
</evidence>
<dbReference type="Pfam" id="PF07593">
    <property type="entry name" value="UnbV_ASPIC"/>
    <property type="match status" value="1"/>
</dbReference>
<dbReference type="SUPFAM" id="SSF69318">
    <property type="entry name" value="Integrin alpha N-terminal domain"/>
    <property type="match status" value="2"/>
</dbReference>
<dbReference type="PROSITE" id="PS51257">
    <property type="entry name" value="PROKAR_LIPOPROTEIN"/>
    <property type="match status" value="1"/>
</dbReference>
<dbReference type="RefSeq" id="WP_138850998.1">
    <property type="nucleotide sequence ID" value="NZ_CP040710.1"/>
</dbReference>
<dbReference type="KEGG" id="asag:FGM00_00345"/>
<dbReference type="OrthoDB" id="9816120at2"/>
<dbReference type="PANTHER" id="PTHR16026:SF0">
    <property type="entry name" value="CARTILAGE ACIDIC PROTEIN 1"/>
    <property type="match status" value="1"/>
</dbReference>
<evidence type="ECO:0000313" key="3">
    <source>
        <dbReference type="EMBL" id="QCW98643.1"/>
    </source>
</evidence>